<organism evidence="2 3">
    <name type="scientific">Rhizobium phage RHph_TM30</name>
    <dbReference type="NCBI Taxonomy" id="2509764"/>
    <lineage>
        <taxon>Viruses</taxon>
        <taxon>Duplodnaviria</taxon>
        <taxon>Heunggongvirae</taxon>
        <taxon>Uroviricota</taxon>
        <taxon>Caudoviricetes</taxon>
        <taxon>Kleczkowskaviridae</taxon>
        <taxon>Cuauhnahuacvirus</taxon>
        <taxon>Cuauhnahuacvirus TM30</taxon>
    </lineage>
</organism>
<name>A0A7S5REM4_9CAUD</name>
<gene>
    <name evidence="2" type="ORF">EVB93_087</name>
</gene>
<keyword evidence="3" id="KW-1185">Reference proteome</keyword>
<sequence length="76" mass="8662">MWEVSEMVSPTFILSGGQMRILIVVIYVLTGLGYYQEMKDRKIIYETQGQGIAEAALWPIMFGKQVARGSFNDNRD</sequence>
<evidence type="ECO:0000256" key="1">
    <source>
        <dbReference type="SAM" id="Phobius"/>
    </source>
</evidence>
<keyword evidence="1" id="KW-0472">Membrane</keyword>
<reference evidence="2 3" key="1">
    <citation type="submission" date="2020-01" db="EMBL/GenBank/DDBJ databases">
        <title>Patterns of diversity and host range of bacteriophage communities associated with bean-nodulatin bacteria.</title>
        <authorList>
            <person name="Vann Cauwenberghe J."/>
            <person name="Santamaria R.I."/>
            <person name="Bustos P."/>
            <person name="Juarez S."/>
            <person name="Gonzalez V."/>
        </authorList>
    </citation>
    <scope>NUCLEOTIDE SEQUENCE [LARGE SCALE GENOMIC DNA]</scope>
</reference>
<proteinExistence type="predicted"/>
<dbReference type="EMBL" id="MN988521">
    <property type="protein sequence ID" value="QIG71194.1"/>
    <property type="molecule type" value="Genomic_DNA"/>
</dbReference>
<dbReference type="Proteomes" id="UP000629603">
    <property type="component" value="Segment"/>
</dbReference>
<keyword evidence="1" id="KW-0812">Transmembrane</keyword>
<evidence type="ECO:0000313" key="3">
    <source>
        <dbReference type="Proteomes" id="UP000629603"/>
    </source>
</evidence>
<protein>
    <submittedName>
        <fullName evidence="2">Uncharacterized protein</fullName>
    </submittedName>
</protein>
<keyword evidence="1" id="KW-1133">Transmembrane helix</keyword>
<feature type="transmembrane region" description="Helical" evidence="1">
    <location>
        <begin position="12"/>
        <end position="35"/>
    </location>
</feature>
<evidence type="ECO:0000313" key="2">
    <source>
        <dbReference type="EMBL" id="QIG71194.1"/>
    </source>
</evidence>
<accession>A0A7S5REM4</accession>